<evidence type="ECO:0000313" key="1">
    <source>
        <dbReference type="EMBL" id="SFV50266.1"/>
    </source>
</evidence>
<proteinExistence type="predicted"/>
<dbReference type="EMBL" id="FPHB01000011">
    <property type="protein sequence ID" value="SFV50266.1"/>
    <property type="molecule type" value="Genomic_DNA"/>
</dbReference>
<dbReference type="AlphaFoldDB" id="A0A1W1B9P7"/>
<organism evidence="1">
    <name type="scientific">hydrothermal vent metagenome</name>
    <dbReference type="NCBI Taxonomy" id="652676"/>
    <lineage>
        <taxon>unclassified sequences</taxon>
        <taxon>metagenomes</taxon>
        <taxon>ecological metagenomes</taxon>
    </lineage>
</organism>
<sequence>MYIKKKKGEHMLHFIKNFERFLKTLDQEIEKIALKLL</sequence>
<name>A0A1W1B9P7_9ZZZZ</name>
<reference evidence="1" key="1">
    <citation type="submission" date="2016-10" db="EMBL/GenBank/DDBJ databases">
        <authorList>
            <person name="de Groot N.N."/>
        </authorList>
    </citation>
    <scope>NUCLEOTIDE SEQUENCE</scope>
</reference>
<protein>
    <submittedName>
        <fullName evidence="1">Uncharacterized protein</fullName>
    </submittedName>
</protein>
<accession>A0A1W1B9P7</accession>
<gene>
    <name evidence="1" type="ORF">MNB_SM-7-1046</name>
</gene>